<evidence type="ECO:0000256" key="1">
    <source>
        <dbReference type="ARBA" id="ARBA00010458"/>
    </source>
</evidence>
<dbReference type="FunCoup" id="A0A151Z3Q4">
    <property type="interactions" value="176"/>
</dbReference>
<feature type="domain" description="HotDog ACOT-type" evidence="7">
    <location>
        <begin position="167"/>
        <end position="290"/>
    </location>
</feature>
<feature type="domain" description="RRM" evidence="6">
    <location>
        <begin position="48"/>
        <end position="122"/>
    </location>
</feature>
<keyword evidence="3" id="KW-0378">Hydrolase</keyword>
<keyword evidence="4" id="KW-0809">Transit peptide</keyword>
<dbReference type="GO" id="GO:0003723">
    <property type="term" value="F:RNA binding"/>
    <property type="evidence" value="ECO:0007669"/>
    <property type="project" value="UniProtKB-UniRule"/>
</dbReference>
<evidence type="ECO:0000313" key="9">
    <source>
        <dbReference type="Proteomes" id="UP000076078"/>
    </source>
</evidence>
<evidence type="ECO:0000259" key="6">
    <source>
        <dbReference type="PROSITE" id="PS50102"/>
    </source>
</evidence>
<dbReference type="SUPFAM" id="SSF54637">
    <property type="entry name" value="Thioesterase/thiol ester dehydrase-isomerase"/>
    <property type="match status" value="2"/>
</dbReference>
<evidence type="ECO:0000256" key="4">
    <source>
        <dbReference type="ARBA" id="ARBA00022946"/>
    </source>
</evidence>
<accession>A0A151Z3Q4</accession>
<dbReference type="EMBL" id="LODT01000051">
    <property type="protein sequence ID" value="KYQ88581.1"/>
    <property type="molecule type" value="Genomic_DNA"/>
</dbReference>
<dbReference type="GO" id="GO:0006637">
    <property type="term" value="P:acyl-CoA metabolic process"/>
    <property type="evidence" value="ECO:0007669"/>
    <property type="project" value="TreeGrafter"/>
</dbReference>
<evidence type="ECO:0000256" key="3">
    <source>
        <dbReference type="ARBA" id="ARBA00022801"/>
    </source>
</evidence>
<dbReference type="InParanoid" id="A0A151Z3Q4"/>
<name>A0A151Z3Q4_TIELA</name>
<organism evidence="8 9">
    <name type="scientific">Tieghemostelium lacteum</name>
    <name type="common">Slime mold</name>
    <name type="synonym">Dictyostelium lacteum</name>
    <dbReference type="NCBI Taxonomy" id="361077"/>
    <lineage>
        <taxon>Eukaryota</taxon>
        <taxon>Amoebozoa</taxon>
        <taxon>Evosea</taxon>
        <taxon>Eumycetozoa</taxon>
        <taxon>Dictyostelia</taxon>
        <taxon>Dictyosteliales</taxon>
        <taxon>Raperosteliaceae</taxon>
        <taxon>Tieghemostelium</taxon>
    </lineage>
</organism>
<dbReference type="Gene3D" id="3.10.129.10">
    <property type="entry name" value="Hotdog Thioesterase"/>
    <property type="match status" value="2"/>
</dbReference>
<keyword evidence="2" id="KW-0677">Repeat</keyword>
<dbReference type="CDD" id="cd03442">
    <property type="entry name" value="BFIT_BACH"/>
    <property type="match status" value="2"/>
</dbReference>
<dbReference type="InterPro" id="IPR035979">
    <property type="entry name" value="RBD_domain_sf"/>
</dbReference>
<dbReference type="OrthoDB" id="331699at2759"/>
<dbReference type="Proteomes" id="UP000076078">
    <property type="component" value="Unassembled WGS sequence"/>
</dbReference>
<evidence type="ECO:0000259" key="7">
    <source>
        <dbReference type="PROSITE" id="PS51770"/>
    </source>
</evidence>
<proteinExistence type="inferred from homology"/>
<dbReference type="GO" id="GO:0047617">
    <property type="term" value="F:fatty acyl-CoA hydrolase activity"/>
    <property type="evidence" value="ECO:0007669"/>
    <property type="project" value="TreeGrafter"/>
</dbReference>
<sequence length="561" mass="64765">MISSKYFKISSSLVKNYNHGIRLFSTSNYNSGIHSNKSTFDDIVDFQNTIEIRELPGNVSKNDIKNRFQGLQTSPSSIKMVFDEDHGFAYVTFPNKQDFCKALDMKAFEFAGKNYEIEALKSNQTNWTQRTSYLNRTAVTNHLWKFRGPHEFSAKEVIPPLETKKPSDSYTEIDLFFSSDLSLREMYLSPYGNLRVGRFLEDLDALAATVSYKHAEGGNRKLTLVTASVDRIKLLKPLLPNRDIKMQGMTTYVGKSSMEVMIKVRSKNPENEQWENVLVAYFTMVARDPILHKATPVNLLVPQNEKEVKLFKDGERHKHARMSTSKQSLDVTPPTEEELQIIHSNFMIFNEKIKANTSSDQTLLNNNYLVKSKDRLIEFILMNDTVTKSSILCQPQERNMNGNIFGGYLMRKGFEIAFTTCFTRFNKSLPKFYAMDDITFLLPVNIGDILTLESTIVYTQQIPEKNNCYYVQVEVNAYISKPFENQIKKNLSNVFNFTFFCNENDMARLNQQNSETPLTTNIEKRVLPQTYSEAMRYLTGRRLVERHVSEDNNQTETEIWS</sequence>
<comment type="similarity">
    <text evidence="1">Belongs to the acyl coenzyme A hydrolase family.</text>
</comment>
<dbReference type="Gene3D" id="3.30.70.330">
    <property type="match status" value="1"/>
</dbReference>
<dbReference type="OMA" id="QPQERNM"/>
<dbReference type="InterPro" id="IPR012677">
    <property type="entry name" value="Nucleotide-bd_a/b_plait_sf"/>
</dbReference>
<evidence type="ECO:0000313" key="8">
    <source>
        <dbReference type="EMBL" id="KYQ88581.1"/>
    </source>
</evidence>
<dbReference type="InterPro" id="IPR029069">
    <property type="entry name" value="HotDog_dom_sf"/>
</dbReference>
<dbReference type="PANTHER" id="PTHR12655">
    <property type="entry name" value="ACYL-COA THIOESTERASE"/>
    <property type="match status" value="1"/>
</dbReference>
<evidence type="ECO:0000256" key="5">
    <source>
        <dbReference type="PROSITE-ProRule" id="PRU00176"/>
    </source>
</evidence>
<dbReference type="PANTHER" id="PTHR12655:SF0">
    <property type="entry name" value="ACYL-COENZYME A THIOESTERASE 9, MITOCHONDRIAL"/>
    <property type="match status" value="1"/>
</dbReference>
<keyword evidence="9" id="KW-1185">Reference proteome</keyword>
<protein>
    <submittedName>
        <fullName evidence="8">Uncharacterized protein</fullName>
    </submittedName>
</protein>
<evidence type="ECO:0000256" key="2">
    <source>
        <dbReference type="ARBA" id="ARBA00022737"/>
    </source>
</evidence>
<gene>
    <name evidence="8" type="ORF">DLAC_11315</name>
</gene>
<dbReference type="InterPro" id="IPR000504">
    <property type="entry name" value="RRM_dom"/>
</dbReference>
<dbReference type="PROSITE" id="PS51770">
    <property type="entry name" value="HOTDOG_ACOT"/>
    <property type="match status" value="2"/>
</dbReference>
<reference evidence="8 9" key="1">
    <citation type="submission" date="2015-12" db="EMBL/GenBank/DDBJ databases">
        <title>Dictyostelia acquired genes for synthesis and detection of signals that induce cell-type specialization by lateral gene transfer from prokaryotes.</title>
        <authorList>
            <person name="Gloeckner G."/>
            <person name="Schaap P."/>
        </authorList>
    </citation>
    <scope>NUCLEOTIDE SEQUENCE [LARGE SCALE GENOMIC DNA]</scope>
    <source>
        <strain evidence="8 9">TK</strain>
    </source>
</reference>
<dbReference type="AlphaFoldDB" id="A0A151Z3Q4"/>
<dbReference type="GO" id="GO:0005739">
    <property type="term" value="C:mitochondrion"/>
    <property type="evidence" value="ECO:0007669"/>
    <property type="project" value="TreeGrafter"/>
</dbReference>
<feature type="domain" description="HotDog ACOT-type" evidence="7">
    <location>
        <begin position="383"/>
        <end position="505"/>
    </location>
</feature>
<dbReference type="InterPro" id="IPR033120">
    <property type="entry name" value="HOTDOG_ACOT"/>
</dbReference>
<dbReference type="SUPFAM" id="SSF54928">
    <property type="entry name" value="RNA-binding domain, RBD"/>
    <property type="match status" value="1"/>
</dbReference>
<dbReference type="PROSITE" id="PS50102">
    <property type="entry name" value="RRM"/>
    <property type="match status" value="1"/>
</dbReference>
<comment type="caution">
    <text evidence="8">The sequence shown here is derived from an EMBL/GenBank/DDBJ whole genome shotgun (WGS) entry which is preliminary data.</text>
</comment>
<keyword evidence="5" id="KW-0694">RNA-binding</keyword>
<dbReference type="STRING" id="361077.A0A151Z3Q4"/>
<dbReference type="Pfam" id="PF00076">
    <property type="entry name" value="RRM_1"/>
    <property type="match status" value="1"/>
</dbReference>